<dbReference type="EMBL" id="CP030862">
    <property type="protein sequence ID" value="AXE27635.1"/>
    <property type="molecule type" value="Genomic_DNA"/>
</dbReference>
<accession>A0A344U9R4</accession>
<dbReference type="KEGG" id="sgz:C0216_20170"/>
<keyword evidence="3" id="KW-1185">Reference proteome</keyword>
<name>A0A344U9R4_9ACTN</name>
<feature type="region of interest" description="Disordered" evidence="1">
    <location>
        <begin position="141"/>
        <end position="165"/>
    </location>
</feature>
<sequence length="165" mass="16740">MGQPVAAVLGDRIDDVAVAEAAARIALARRAPLLLIAVLPPQAKHCSRGPASAPVRAVLARVMPRVGPLHLGYIPEAFHLPGGGGSRLAAAKGLLALAARHRATDVVAARRGPHGLGAHTLVEAAALRGGPTVHAVAPAWAPLRPSGPAPRPANTPAVRRGSVPR</sequence>
<organism evidence="2 3">
    <name type="scientific">Streptomyces globosus</name>
    <dbReference type="NCBI Taxonomy" id="68209"/>
    <lineage>
        <taxon>Bacteria</taxon>
        <taxon>Bacillati</taxon>
        <taxon>Actinomycetota</taxon>
        <taxon>Actinomycetes</taxon>
        <taxon>Kitasatosporales</taxon>
        <taxon>Streptomycetaceae</taxon>
        <taxon>Streptomyces</taxon>
    </lineage>
</organism>
<dbReference type="AlphaFoldDB" id="A0A344U9R4"/>
<dbReference type="Proteomes" id="UP000252004">
    <property type="component" value="Chromosome"/>
</dbReference>
<evidence type="ECO:0000313" key="3">
    <source>
        <dbReference type="Proteomes" id="UP000252004"/>
    </source>
</evidence>
<evidence type="ECO:0000256" key="1">
    <source>
        <dbReference type="SAM" id="MobiDB-lite"/>
    </source>
</evidence>
<gene>
    <name evidence="2" type="ORF">C0216_20170</name>
</gene>
<proteinExistence type="predicted"/>
<protein>
    <submittedName>
        <fullName evidence="2">Universal stress protein</fullName>
    </submittedName>
</protein>
<dbReference type="OrthoDB" id="4258212at2"/>
<evidence type="ECO:0000313" key="2">
    <source>
        <dbReference type="EMBL" id="AXE27635.1"/>
    </source>
</evidence>
<reference evidence="2 3" key="1">
    <citation type="submission" date="2018-01" db="EMBL/GenBank/DDBJ databases">
        <title>Draft genome Sequence of streptomyces globosus LZH-48.</title>
        <authorList>
            <person name="Ran K."/>
            <person name="Li Z."/>
            <person name="Wei S."/>
            <person name="Dong R."/>
        </authorList>
    </citation>
    <scope>NUCLEOTIDE SEQUENCE [LARGE SCALE GENOMIC DNA]</scope>
    <source>
        <strain evidence="2 3">LZH-48</strain>
    </source>
</reference>